<dbReference type="EMBL" id="CABEIM010000003">
    <property type="protein sequence ID" value="VTS77068.1"/>
    <property type="molecule type" value="Genomic_DNA"/>
</dbReference>
<protein>
    <submittedName>
        <fullName evidence="1">Uncharacterized protein</fullName>
    </submittedName>
</protein>
<organism evidence="1 2">
    <name type="scientific">Streptococcus dysgalactiae</name>
    <dbReference type="NCBI Taxonomy" id="1334"/>
    <lineage>
        <taxon>Bacteria</taxon>
        <taxon>Bacillati</taxon>
        <taxon>Bacillota</taxon>
        <taxon>Bacilli</taxon>
        <taxon>Lactobacillales</taxon>
        <taxon>Streptococcaceae</taxon>
        <taxon>Streptococcus</taxon>
    </lineage>
</organism>
<evidence type="ECO:0000313" key="2">
    <source>
        <dbReference type="Proteomes" id="UP000373301"/>
    </source>
</evidence>
<reference evidence="1 2" key="1">
    <citation type="submission" date="2019-05" db="EMBL/GenBank/DDBJ databases">
        <authorList>
            <consortium name="Pathogen Informatics"/>
        </authorList>
    </citation>
    <scope>NUCLEOTIDE SEQUENCE [LARGE SCALE GENOMIC DNA]</scope>
    <source>
        <strain evidence="1 2">NCTC7982</strain>
    </source>
</reference>
<dbReference type="AlphaFoldDB" id="A0A9X9SHR6"/>
<dbReference type="InterPro" id="IPR026988">
    <property type="entry name" value="YaaC-like"/>
</dbReference>
<sequence>MEKELIFSENPEIDIWINIKQYASHIRIQQVLEKNGFTTDESVINAISGSISQALEYFEASKTVSLQTAPLLVYYGTTNLFYGFSCLLKGEKINVTNGHGLGIFNKESSDIFDISAKIGKRNGGFSLYLKSLTNTDSNPNDNWSIRELLSSIPEVQSEFIKIFGEEESSIIYLEEVLEEVLEEGFGSTFFVKSKLDSELIMDKLREIKNFEEYFITPNFSGSKIRLNKRLDKNQTIIESTYSNEKYLVSLKDKSQIDNFFKYFILLYILAYICRYNPEKWIPYVNENRNGEVTILEKFLQVSRRYIPNFILDLTENKQHIYSNNLTQPTDLRESIFSEELEEKIKKIMNKY</sequence>
<gene>
    <name evidence="1" type="ORF">NCTC7982_00263</name>
</gene>
<proteinExistence type="predicted"/>
<name>A0A9X9SHR6_STRDY</name>
<comment type="caution">
    <text evidence="1">The sequence shown here is derived from an EMBL/GenBank/DDBJ whole genome shotgun (WGS) entry which is preliminary data.</text>
</comment>
<evidence type="ECO:0000313" key="1">
    <source>
        <dbReference type="EMBL" id="VTS77068.1"/>
    </source>
</evidence>
<accession>A0A9X9SHR6</accession>
<dbReference type="Proteomes" id="UP000373301">
    <property type="component" value="Unassembled WGS sequence"/>
</dbReference>
<dbReference type="Pfam" id="PF14175">
    <property type="entry name" value="YaaC"/>
    <property type="match status" value="1"/>
</dbReference>
<dbReference type="RefSeq" id="WP_143934814.1">
    <property type="nucleotide sequence ID" value="NZ_CABEIM010000003.1"/>
</dbReference>